<dbReference type="KEGG" id="same:SAMCFNEI73_pB0503"/>
<sequence length="41" mass="4466">MRTLKTFFGIESLTSSASVRKSWFGGGRRTVIGNSFLKKGG</sequence>
<proteinExistence type="predicted"/>
<evidence type="ECO:0000313" key="2">
    <source>
        <dbReference type="Proteomes" id="UP000182306"/>
    </source>
</evidence>
<accession>A0A1L3LUD1</accession>
<reference evidence="1 2" key="1">
    <citation type="submission" date="2015-10" db="EMBL/GenBank/DDBJ databases">
        <title>Genomic differences between typical nodule nitrogen-fixing rhizobial strains and those coming from bean seeds.</title>
        <authorList>
            <person name="Peralta H."/>
            <person name="Aguilar-Vera A."/>
            <person name="Diaz R."/>
            <person name="Mora Y."/>
            <person name="Martinez-Batallar G."/>
            <person name="Salazar E."/>
            <person name="Vargas-Lagunas C."/>
            <person name="Encarnacion S."/>
            <person name="Girard L."/>
            <person name="Mora J."/>
        </authorList>
    </citation>
    <scope>NUCLEOTIDE SEQUENCE [LARGE SCALE GENOMIC DNA]</scope>
    <source>
        <strain evidence="1 2">CFNEI 73</strain>
        <plasmid evidence="1 2">B</plasmid>
    </source>
</reference>
<geneLocation type="plasmid" evidence="1 2">
    <name>B</name>
</geneLocation>
<protein>
    <submittedName>
        <fullName evidence="1">Uncharacterized protein</fullName>
    </submittedName>
</protein>
<dbReference type="EMBL" id="CP013109">
    <property type="protein sequence ID" value="APG93699.1"/>
    <property type="molecule type" value="Genomic_DNA"/>
</dbReference>
<organism evidence="1 2">
    <name type="scientific">Sinorhizobium americanum</name>
    <dbReference type="NCBI Taxonomy" id="194963"/>
    <lineage>
        <taxon>Bacteria</taxon>
        <taxon>Pseudomonadati</taxon>
        <taxon>Pseudomonadota</taxon>
        <taxon>Alphaproteobacteria</taxon>
        <taxon>Hyphomicrobiales</taxon>
        <taxon>Rhizobiaceae</taxon>
        <taxon>Sinorhizobium/Ensifer group</taxon>
        <taxon>Sinorhizobium</taxon>
    </lineage>
</organism>
<keyword evidence="2" id="KW-1185">Reference proteome</keyword>
<gene>
    <name evidence="1" type="ORF">SAMCFNEI73_pB0503</name>
</gene>
<dbReference type="Proteomes" id="UP000182306">
    <property type="component" value="Plasmid B"/>
</dbReference>
<dbReference type="AlphaFoldDB" id="A0A1L3LUD1"/>
<evidence type="ECO:0000313" key="1">
    <source>
        <dbReference type="EMBL" id="APG93699.1"/>
    </source>
</evidence>
<keyword evidence="1" id="KW-0614">Plasmid</keyword>
<name>A0A1L3LUD1_9HYPH</name>